<protein>
    <submittedName>
        <fullName evidence="2">Uncharacterized protein</fullName>
    </submittedName>
</protein>
<reference evidence="2 3" key="1">
    <citation type="submission" date="2019-03" db="EMBL/GenBank/DDBJ databases">
        <title>Single cell metagenomics reveals metabolic interactions within the superorganism composed of flagellate Streblomastix strix and complex community of Bacteroidetes bacteria on its surface.</title>
        <authorList>
            <person name="Treitli S.C."/>
            <person name="Kolisko M."/>
            <person name="Husnik F."/>
            <person name="Keeling P."/>
            <person name="Hampl V."/>
        </authorList>
    </citation>
    <scope>NUCLEOTIDE SEQUENCE [LARGE SCALE GENOMIC DNA]</scope>
    <source>
        <strain evidence="2">ST1C</strain>
    </source>
</reference>
<gene>
    <name evidence="2" type="ORF">EZS28_014385</name>
</gene>
<sequence>MSKDEDPRSMAQARFTNFEDQLFQYIYTFKMHEAKNSNTNLGILLSLQTFQRFFQPLKRSDITSIGFLTVLKKIGLYSDPSFYLPSNTTLIVFFILFSFMFFSTVFIGFIMTASQLLNYFLIYKKTLNHSAFHQKKQAIFSRVRAITYIYDKLNVVRPFNQTTDFEAVVEKIFFFHGRQKIASKAERREILVQEKITLPQAYKLKKGGKKPVQTLS</sequence>
<keyword evidence="1" id="KW-0472">Membrane</keyword>
<dbReference type="Proteomes" id="UP000324800">
    <property type="component" value="Unassembled WGS sequence"/>
</dbReference>
<accession>A0A5J4W5D7</accession>
<keyword evidence="1" id="KW-1133">Transmembrane helix</keyword>
<evidence type="ECO:0000313" key="3">
    <source>
        <dbReference type="Proteomes" id="UP000324800"/>
    </source>
</evidence>
<organism evidence="2 3">
    <name type="scientific">Streblomastix strix</name>
    <dbReference type="NCBI Taxonomy" id="222440"/>
    <lineage>
        <taxon>Eukaryota</taxon>
        <taxon>Metamonada</taxon>
        <taxon>Preaxostyla</taxon>
        <taxon>Oxymonadida</taxon>
        <taxon>Streblomastigidae</taxon>
        <taxon>Streblomastix</taxon>
    </lineage>
</organism>
<evidence type="ECO:0000313" key="2">
    <source>
        <dbReference type="EMBL" id="KAA6390088.1"/>
    </source>
</evidence>
<proteinExistence type="predicted"/>
<dbReference type="AlphaFoldDB" id="A0A5J4W5D7"/>
<comment type="caution">
    <text evidence="2">The sequence shown here is derived from an EMBL/GenBank/DDBJ whole genome shotgun (WGS) entry which is preliminary data.</text>
</comment>
<keyword evidence="1" id="KW-0812">Transmembrane</keyword>
<feature type="transmembrane region" description="Helical" evidence="1">
    <location>
        <begin position="90"/>
        <end position="117"/>
    </location>
</feature>
<dbReference type="EMBL" id="SNRW01003347">
    <property type="protein sequence ID" value="KAA6390088.1"/>
    <property type="molecule type" value="Genomic_DNA"/>
</dbReference>
<evidence type="ECO:0000256" key="1">
    <source>
        <dbReference type="SAM" id="Phobius"/>
    </source>
</evidence>
<name>A0A5J4W5D7_9EUKA</name>